<protein>
    <submittedName>
        <fullName evidence="1">Unnamed protein product</fullName>
    </submittedName>
</protein>
<accession>A0ACB5SS96</accession>
<evidence type="ECO:0000313" key="1">
    <source>
        <dbReference type="EMBL" id="GME70991.1"/>
    </source>
</evidence>
<organism evidence="1 2">
    <name type="scientific">Ambrosiozyma monospora</name>
    <name type="common">Yeast</name>
    <name type="synonym">Endomycopsis monosporus</name>
    <dbReference type="NCBI Taxonomy" id="43982"/>
    <lineage>
        <taxon>Eukaryota</taxon>
        <taxon>Fungi</taxon>
        <taxon>Dikarya</taxon>
        <taxon>Ascomycota</taxon>
        <taxon>Saccharomycotina</taxon>
        <taxon>Pichiomycetes</taxon>
        <taxon>Pichiales</taxon>
        <taxon>Pichiaceae</taxon>
        <taxon>Ambrosiozyma</taxon>
    </lineage>
</organism>
<proteinExistence type="predicted"/>
<gene>
    <name evidence="1" type="ORF">Amon02_000041000</name>
</gene>
<keyword evidence="2" id="KW-1185">Reference proteome</keyword>
<evidence type="ECO:0000313" key="2">
    <source>
        <dbReference type="Proteomes" id="UP001165064"/>
    </source>
</evidence>
<dbReference type="EMBL" id="BSXS01000128">
    <property type="protein sequence ID" value="GME70991.1"/>
    <property type="molecule type" value="Genomic_DNA"/>
</dbReference>
<comment type="caution">
    <text evidence="1">The sequence shown here is derived from an EMBL/GenBank/DDBJ whole genome shotgun (WGS) entry which is preliminary data.</text>
</comment>
<sequence>MVDHQINLPPFLRFLGLRNCNLFEDYRIWKSVPASLPMLGLTFGKADMLHDDKCFGISLNSNVQSLDIHVKSESPYTLMFNKSERDQEIMELDLCSYILVNGYYDEQKVTIHRN</sequence>
<name>A0ACB5SS96_AMBMO</name>
<reference evidence="1" key="1">
    <citation type="submission" date="2023-04" db="EMBL/GenBank/DDBJ databases">
        <title>Ambrosiozyma monospora NBRC 10751.</title>
        <authorList>
            <person name="Ichikawa N."/>
            <person name="Sato H."/>
            <person name="Tonouchi N."/>
        </authorList>
    </citation>
    <scope>NUCLEOTIDE SEQUENCE</scope>
    <source>
        <strain evidence="1">NBRC 10751</strain>
    </source>
</reference>
<dbReference type="Proteomes" id="UP001165064">
    <property type="component" value="Unassembled WGS sequence"/>
</dbReference>